<evidence type="ECO:0000256" key="4">
    <source>
        <dbReference type="ARBA" id="ARBA00022960"/>
    </source>
</evidence>
<gene>
    <name evidence="10" type="ORF">SAMN05878437_0065</name>
</gene>
<dbReference type="CDD" id="cd16913">
    <property type="entry name" value="YkuD_like"/>
    <property type="match status" value="1"/>
</dbReference>
<dbReference type="Gene3D" id="2.40.440.10">
    <property type="entry name" value="L,D-transpeptidase catalytic domain-like"/>
    <property type="match status" value="1"/>
</dbReference>
<protein>
    <submittedName>
        <fullName evidence="10">L,D-transpeptidase catalytic domain</fullName>
    </submittedName>
</protein>
<dbReference type="AlphaFoldDB" id="A0A1M7E9S1"/>
<evidence type="ECO:0000256" key="3">
    <source>
        <dbReference type="ARBA" id="ARBA00022679"/>
    </source>
</evidence>
<dbReference type="RefSeq" id="WP_079550326.1">
    <property type="nucleotide sequence ID" value="NZ_LT670847.1"/>
</dbReference>
<dbReference type="STRING" id="29571.SAMN05878437_0065"/>
<evidence type="ECO:0000259" key="9">
    <source>
        <dbReference type="PROSITE" id="PS52029"/>
    </source>
</evidence>
<evidence type="ECO:0000256" key="6">
    <source>
        <dbReference type="ARBA" id="ARBA00023316"/>
    </source>
</evidence>
<reference evidence="10 11" key="1">
    <citation type="submission" date="2016-11" db="EMBL/GenBank/DDBJ databases">
        <authorList>
            <person name="Jaros S."/>
            <person name="Januszkiewicz K."/>
            <person name="Wedrychowicz H."/>
        </authorList>
    </citation>
    <scope>NUCLEOTIDE SEQUENCE [LARGE SCALE GENOMIC DNA]</scope>
    <source>
        <strain evidence="10 11">ACAM 12</strain>
    </source>
</reference>
<keyword evidence="5 7" id="KW-0573">Peptidoglycan synthesis</keyword>
<dbReference type="Pfam" id="PF03734">
    <property type="entry name" value="YkuD"/>
    <property type="match status" value="1"/>
</dbReference>
<dbReference type="PROSITE" id="PS52029">
    <property type="entry name" value="LD_TPASE"/>
    <property type="match status" value="1"/>
</dbReference>
<evidence type="ECO:0000313" key="10">
    <source>
        <dbReference type="EMBL" id="SHL88396.1"/>
    </source>
</evidence>
<evidence type="ECO:0000256" key="2">
    <source>
        <dbReference type="ARBA" id="ARBA00005992"/>
    </source>
</evidence>
<dbReference type="GO" id="GO:0016740">
    <property type="term" value="F:transferase activity"/>
    <property type="evidence" value="ECO:0007669"/>
    <property type="project" value="UniProtKB-KW"/>
</dbReference>
<feature type="active site" description="Proton donor/acceptor" evidence="7">
    <location>
        <position position="167"/>
    </location>
</feature>
<dbReference type="GO" id="GO:0071555">
    <property type="term" value="P:cell wall organization"/>
    <property type="evidence" value="ECO:0007669"/>
    <property type="project" value="UniProtKB-UniRule"/>
</dbReference>
<evidence type="ECO:0000256" key="1">
    <source>
        <dbReference type="ARBA" id="ARBA00004752"/>
    </source>
</evidence>
<feature type="active site" description="Nucleophile" evidence="7">
    <location>
        <position position="186"/>
    </location>
</feature>
<keyword evidence="11" id="KW-1185">Reference proteome</keyword>
<evidence type="ECO:0000256" key="7">
    <source>
        <dbReference type="PROSITE-ProRule" id="PRU01373"/>
    </source>
</evidence>
<sequence>MFLHRRRFLVGALACMATYAAPASAGFLAEIAFVDLVDKQLATAVRPRHPDELWVLVDDKASTLDIYRGHDRIEHFTPVSLGRGGAETQRIRGGSVTPLGEFRINRFNYASRWHIFMGVDYPTPAHARMALQSGVYSQQDYDAYFDHYRRYGAPPQNTVLGGAIGLHGLGEADPEVHRRFNWTQGCVAMTDTQVERMDELVGIGTRIVIR</sequence>
<evidence type="ECO:0000313" key="11">
    <source>
        <dbReference type="Proteomes" id="UP000190911"/>
    </source>
</evidence>
<feature type="domain" description="L,D-TPase catalytic" evidence="9">
    <location>
        <begin position="53"/>
        <end position="210"/>
    </location>
</feature>
<comment type="pathway">
    <text evidence="1 7">Cell wall biogenesis; peptidoglycan biosynthesis.</text>
</comment>
<proteinExistence type="inferred from homology"/>
<evidence type="ECO:0000256" key="8">
    <source>
        <dbReference type="SAM" id="SignalP"/>
    </source>
</evidence>
<evidence type="ECO:0000256" key="5">
    <source>
        <dbReference type="ARBA" id="ARBA00022984"/>
    </source>
</evidence>
<feature type="signal peptide" evidence="8">
    <location>
        <begin position="1"/>
        <end position="25"/>
    </location>
</feature>
<dbReference type="InParanoid" id="A0A1M7E9S1"/>
<dbReference type="GO" id="GO:0009252">
    <property type="term" value="P:peptidoglycan biosynthetic process"/>
    <property type="evidence" value="ECO:0007669"/>
    <property type="project" value="UniProtKB-UniPathway"/>
</dbReference>
<keyword evidence="3" id="KW-0808">Transferase</keyword>
<dbReference type="InterPro" id="IPR038063">
    <property type="entry name" value="Transpep_catalytic_dom"/>
</dbReference>
<dbReference type="EMBL" id="LT670847">
    <property type="protein sequence ID" value="SHL88396.1"/>
    <property type="molecule type" value="Genomic_DNA"/>
</dbReference>
<organism evidence="10 11">
    <name type="scientific">Vreelandella subglaciescola</name>
    <dbReference type="NCBI Taxonomy" id="29571"/>
    <lineage>
        <taxon>Bacteria</taxon>
        <taxon>Pseudomonadati</taxon>
        <taxon>Pseudomonadota</taxon>
        <taxon>Gammaproteobacteria</taxon>
        <taxon>Oceanospirillales</taxon>
        <taxon>Halomonadaceae</taxon>
        <taxon>Vreelandella</taxon>
    </lineage>
</organism>
<feature type="chain" id="PRO_5012252217" evidence="8">
    <location>
        <begin position="26"/>
        <end position="210"/>
    </location>
</feature>
<dbReference type="Proteomes" id="UP000190911">
    <property type="component" value="Chromosome I"/>
</dbReference>
<name>A0A1M7E9S1_9GAMM</name>
<accession>A0A1M7E9S1</accession>
<keyword evidence="4 7" id="KW-0133">Cell shape</keyword>
<keyword evidence="8" id="KW-0732">Signal</keyword>
<dbReference type="GO" id="GO:0008360">
    <property type="term" value="P:regulation of cell shape"/>
    <property type="evidence" value="ECO:0007669"/>
    <property type="project" value="UniProtKB-UniRule"/>
</dbReference>
<dbReference type="UniPathway" id="UPA00219"/>
<dbReference type="InterPro" id="IPR005490">
    <property type="entry name" value="LD_TPept_cat_dom"/>
</dbReference>
<comment type="similarity">
    <text evidence="2">Belongs to the YkuD family.</text>
</comment>
<dbReference type="OrthoDB" id="9809748at2"/>
<dbReference type="GO" id="GO:0004180">
    <property type="term" value="F:carboxypeptidase activity"/>
    <property type="evidence" value="ECO:0007669"/>
    <property type="project" value="UniProtKB-ARBA"/>
</dbReference>
<dbReference type="SUPFAM" id="SSF141523">
    <property type="entry name" value="L,D-transpeptidase catalytic domain-like"/>
    <property type="match status" value="1"/>
</dbReference>
<keyword evidence="6 7" id="KW-0961">Cell wall biogenesis/degradation</keyword>